<dbReference type="GO" id="GO:0019281">
    <property type="term" value="P:L-methionine biosynthetic process from homoserine via O-succinyl-L-homoserine and cystathionine"/>
    <property type="evidence" value="ECO:0007669"/>
    <property type="project" value="InterPro"/>
</dbReference>
<evidence type="ECO:0000256" key="1">
    <source>
        <dbReference type="ARBA" id="ARBA00004496"/>
    </source>
</evidence>
<feature type="binding site" evidence="8">
    <location>
        <position position="250"/>
    </location>
    <ligand>
        <name>substrate</name>
    </ligand>
</feature>
<evidence type="ECO:0000256" key="2">
    <source>
        <dbReference type="ARBA" id="ARBA00022490"/>
    </source>
</evidence>
<name>A0A9D1V856_9FIRM</name>
<dbReference type="Proteomes" id="UP000824204">
    <property type="component" value="Unassembled WGS sequence"/>
</dbReference>
<dbReference type="AlphaFoldDB" id="A0A9D1V856"/>
<dbReference type="InterPro" id="IPR033752">
    <property type="entry name" value="MetA_family"/>
</dbReference>
<keyword evidence="3 8" id="KW-0028">Amino-acid biosynthesis</keyword>
<evidence type="ECO:0000256" key="5">
    <source>
        <dbReference type="ARBA" id="ARBA00023167"/>
    </source>
</evidence>
<dbReference type="CDD" id="cd03131">
    <property type="entry name" value="GATase1_HTS"/>
    <property type="match status" value="1"/>
</dbReference>
<dbReference type="FunFam" id="3.40.50.880:FF:000004">
    <property type="entry name" value="Homoserine O-succinyltransferase"/>
    <property type="match status" value="1"/>
</dbReference>
<evidence type="ECO:0000256" key="7">
    <source>
        <dbReference type="ARBA" id="ARBA00049043"/>
    </source>
</evidence>
<protein>
    <recommendedName>
        <fullName evidence="8">Homoserine O-acetyltransferase</fullName>
        <shortName evidence="8">HAT</shortName>
        <ecNumber evidence="8">2.3.1.31</ecNumber>
    </recommendedName>
    <alternativeName>
        <fullName evidence="8">Homoserine transacetylase</fullName>
        <shortName evidence="8">HTA</shortName>
    </alternativeName>
</protein>
<evidence type="ECO:0000313" key="11">
    <source>
        <dbReference type="Proteomes" id="UP000824204"/>
    </source>
</evidence>
<comment type="function">
    <text evidence="8">Transfers an acetyl group from acetyl-CoA to L-homoserine, forming acetyl-L-homoserine.</text>
</comment>
<comment type="subcellular location">
    <subcellularLocation>
        <location evidence="1 8">Cytoplasm</location>
    </subcellularLocation>
</comment>
<comment type="caution">
    <text evidence="8">Lacks conserved residue(s) required for the propagation of feature annotation.</text>
</comment>
<dbReference type="PANTHER" id="PTHR20919:SF0">
    <property type="entry name" value="HOMOSERINE O-SUCCINYLTRANSFERASE"/>
    <property type="match status" value="1"/>
</dbReference>
<dbReference type="Gene3D" id="3.40.50.880">
    <property type="match status" value="1"/>
</dbReference>
<dbReference type="EMBL" id="DXFX01000048">
    <property type="protein sequence ID" value="HIX07544.1"/>
    <property type="molecule type" value="Genomic_DNA"/>
</dbReference>
<evidence type="ECO:0000256" key="6">
    <source>
        <dbReference type="ARBA" id="ARBA00023315"/>
    </source>
</evidence>
<feature type="active site" evidence="8">
    <location>
        <position position="238"/>
    </location>
</feature>
<evidence type="ECO:0000256" key="4">
    <source>
        <dbReference type="ARBA" id="ARBA00022679"/>
    </source>
</evidence>
<dbReference type="NCBIfam" id="TIGR01001">
    <property type="entry name" value="metA"/>
    <property type="match status" value="1"/>
</dbReference>
<dbReference type="PANTHER" id="PTHR20919">
    <property type="entry name" value="HOMOSERINE O-SUCCINYLTRANSFERASE"/>
    <property type="match status" value="1"/>
</dbReference>
<reference evidence="10" key="2">
    <citation type="submission" date="2021-04" db="EMBL/GenBank/DDBJ databases">
        <authorList>
            <person name="Gilroy R."/>
        </authorList>
    </citation>
    <scope>NUCLEOTIDE SEQUENCE</scope>
    <source>
        <strain evidence="10">811</strain>
    </source>
</reference>
<dbReference type="PIRSF" id="PIRSF000450">
    <property type="entry name" value="H_ser_succinyltr"/>
    <property type="match status" value="1"/>
</dbReference>
<dbReference type="GO" id="GO:0008899">
    <property type="term" value="F:homoserine O-succinyltransferase activity"/>
    <property type="evidence" value="ECO:0007669"/>
    <property type="project" value="UniProtKB-UniRule"/>
</dbReference>
<accession>A0A9D1V856</accession>
<evidence type="ECO:0000256" key="9">
    <source>
        <dbReference type="PIRSR" id="PIRSR000450-1"/>
    </source>
</evidence>
<dbReference type="Pfam" id="PF04204">
    <property type="entry name" value="HTS"/>
    <property type="match status" value="1"/>
</dbReference>
<gene>
    <name evidence="10" type="primary">metA</name>
    <name evidence="8" type="synonym">metAA</name>
    <name evidence="10" type="ORF">H9741_03670</name>
</gene>
<comment type="caution">
    <text evidence="10">The sequence shown here is derived from an EMBL/GenBank/DDBJ whole genome shotgun (WGS) entry which is preliminary data.</text>
</comment>
<dbReference type="InterPro" id="IPR005697">
    <property type="entry name" value="HST_MetA"/>
</dbReference>
<comment type="pathway">
    <text evidence="8">Amino-acid biosynthesis; L-methionine biosynthesis via de novo pathway; O-acetyl-L-homoserine from L-homoserine: step 1/1.</text>
</comment>
<keyword evidence="6 8" id="KW-0012">Acyltransferase</keyword>
<keyword evidence="5 8" id="KW-0486">Methionine biosynthesis</keyword>
<dbReference type="EC" id="2.3.1.31" evidence="8"/>
<comment type="similarity">
    <text evidence="8">Belongs to the MetA family.</text>
</comment>
<dbReference type="GO" id="GO:0004414">
    <property type="term" value="F:homoserine O-acetyltransferase activity"/>
    <property type="evidence" value="ECO:0007669"/>
    <property type="project" value="UniProtKB-EC"/>
</dbReference>
<proteinExistence type="inferred from homology"/>
<dbReference type="InterPro" id="IPR029062">
    <property type="entry name" value="Class_I_gatase-like"/>
</dbReference>
<feature type="active site" description="Proton acceptor" evidence="8">
    <location>
        <position position="236"/>
    </location>
</feature>
<evidence type="ECO:0000256" key="3">
    <source>
        <dbReference type="ARBA" id="ARBA00022605"/>
    </source>
</evidence>
<feature type="binding site" evidence="8">
    <location>
        <position position="193"/>
    </location>
    <ligand>
        <name>substrate</name>
    </ligand>
</feature>
<organism evidence="10 11">
    <name type="scientific">Candidatus Borkfalkia faecipullorum</name>
    <dbReference type="NCBI Taxonomy" id="2838510"/>
    <lineage>
        <taxon>Bacteria</taxon>
        <taxon>Bacillati</taxon>
        <taxon>Bacillota</taxon>
        <taxon>Clostridia</taxon>
        <taxon>Christensenellales</taxon>
        <taxon>Christensenellaceae</taxon>
        <taxon>Candidatus Borkfalkia</taxon>
    </lineage>
</organism>
<feature type="site" description="Important for substrate specificity" evidence="8">
    <location>
        <position position="193"/>
    </location>
</feature>
<dbReference type="SUPFAM" id="SSF52317">
    <property type="entry name" value="Class I glutamine amidotransferase-like"/>
    <property type="match status" value="1"/>
</dbReference>
<dbReference type="HAMAP" id="MF_00295">
    <property type="entry name" value="MetA_acyltransf"/>
    <property type="match status" value="1"/>
</dbReference>
<feature type="active site" description="Acyl-thioester intermediate" evidence="8 9">
    <location>
        <position position="142"/>
    </location>
</feature>
<sequence length="301" mass="35160">MPIVISKDIPAFSALKQENIFVMSDERAFTQDIRPLEIAILNLMPTKEETETQFMRLLSNSPLQVNVTLVYTESYKSKNTAAAHLERFYKRFEDIKDKHFDGMIITGAPVETMPFEEVAYWDELKKIFDFAEKNVTSTIYICWGAQAALYYYYGIEKHLLPTKLFGVFPHKKILDQHDPLLKGIDDVFYIPHSRHTTVYMEDVKKVSDLIVLSESEYTGLSIAKSRDNKKIFLTGHMEYDRYTLKKEYDRDVAKGLPIHPPFNYFTDSSCSEVKVTWTSAANLFYTNWLNYYVYQVTPFKF</sequence>
<keyword evidence="2 8" id="KW-0963">Cytoplasm</keyword>
<reference evidence="10" key="1">
    <citation type="journal article" date="2021" name="PeerJ">
        <title>Extensive microbial diversity within the chicken gut microbiome revealed by metagenomics and culture.</title>
        <authorList>
            <person name="Gilroy R."/>
            <person name="Ravi A."/>
            <person name="Getino M."/>
            <person name="Pursley I."/>
            <person name="Horton D.L."/>
            <person name="Alikhan N.F."/>
            <person name="Baker D."/>
            <person name="Gharbi K."/>
            <person name="Hall N."/>
            <person name="Watson M."/>
            <person name="Adriaenssens E.M."/>
            <person name="Foster-Nyarko E."/>
            <person name="Jarju S."/>
            <person name="Secka A."/>
            <person name="Antonio M."/>
            <person name="Oren A."/>
            <person name="Chaudhuri R.R."/>
            <person name="La Ragione R."/>
            <person name="Hildebrand F."/>
            <person name="Pallen M.J."/>
        </authorList>
    </citation>
    <scope>NUCLEOTIDE SEQUENCE</scope>
    <source>
        <strain evidence="10">811</strain>
    </source>
</reference>
<feature type="site" description="Important for acyl-CoA specificity" evidence="8">
    <location>
        <position position="111"/>
    </location>
</feature>
<keyword evidence="4 8" id="KW-0808">Transferase</keyword>
<feature type="binding site" evidence="8">
    <location>
        <position position="163"/>
    </location>
    <ligand>
        <name>substrate</name>
    </ligand>
</feature>
<comment type="catalytic activity">
    <reaction evidence="7 8">
        <text>L-homoserine + acetyl-CoA = O-acetyl-L-homoserine + CoA</text>
        <dbReference type="Rhea" id="RHEA:13701"/>
        <dbReference type="ChEBI" id="CHEBI:57287"/>
        <dbReference type="ChEBI" id="CHEBI:57288"/>
        <dbReference type="ChEBI" id="CHEBI:57476"/>
        <dbReference type="ChEBI" id="CHEBI:57716"/>
        <dbReference type="EC" id="2.3.1.31"/>
    </reaction>
</comment>
<evidence type="ECO:0000256" key="8">
    <source>
        <dbReference type="HAMAP-Rule" id="MF_00295"/>
    </source>
</evidence>
<evidence type="ECO:0000313" key="10">
    <source>
        <dbReference type="EMBL" id="HIX07544.1"/>
    </source>
</evidence>
<dbReference type="GO" id="GO:0005737">
    <property type="term" value="C:cytoplasm"/>
    <property type="evidence" value="ECO:0007669"/>
    <property type="project" value="UniProtKB-SubCell"/>
</dbReference>